<dbReference type="PROSITE" id="PS51257">
    <property type="entry name" value="PROKAR_LIPOPROTEIN"/>
    <property type="match status" value="1"/>
</dbReference>
<dbReference type="AlphaFoldDB" id="A0A0D8I609"/>
<name>A0A0D8I609_9CLOT</name>
<proteinExistence type="predicted"/>
<dbReference type="InterPro" id="IPR035681">
    <property type="entry name" value="ComA-like_MBL"/>
</dbReference>
<dbReference type="InterPro" id="IPR001279">
    <property type="entry name" value="Metallo-B-lactamas"/>
</dbReference>
<dbReference type="PANTHER" id="PTHR30619:SF1">
    <property type="entry name" value="RECOMBINATION PROTEIN 2"/>
    <property type="match status" value="1"/>
</dbReference>
<dbReference type="Gene3D" id="3.60.15.10">
    <property type="entry name" value="Ribonuclease Z/Hydroxyacylglutathione hydrolase-like"/>
    <property type="match status" value="1"/>
</dbReference>
<accession>A0A0D8I609</accession>
<dbReference type="SMART" id="SM00849">
    <property type="entry name" value="Lactamase_B"/>
    <property type="match status" value="1"/>
</dbReference>
<gene>
    <name evidence="1" type="ORF">CACET_c23950</name>
</gene>
<sequence>MFFIRRKFPLLLLFILLLVLLIACTVKSKDDYLSIHTIDVGQGDSILIKTPNGRTMLIDGGEPSYGKAVVAYLKKNKVKKIDVLIGTHPHSDHIGGLINVLDHFQIDRFYLPKKEHTSNTFQELLEKAQAKGLKISAATSDISITFDDDITLHFLGPLRDYGDHLNLWSVIVKMDYKEKSFLFTGDLEALGEDDLLATYKKDFLKSQFLKVGHHGSNTSSTEDFLQAIEAKVAVISCGRDNAYGHPHMEVIERLQKRNTAIYRTDLQGSIIVKSDGHKIWSHQQPYNY</sequence>
<dbReference type="InterPro" id="IPR036866">
    <property type="entry name" value="RibonucZ/Hydroxyglut_hydro"/>
</dbReference>
<dbReference type="RefSeq" id="WP_044826502.1">
    <property type="nucleotide sequence ID" value="NZ_CP009687.1"/>
</dbReference>
<reference evidence="1 2" key="1">
    <citation type="submission" date="2014-10" db="EMBL/GenBank/DDBJ databases">
        <title>Genome sequence of Clostridium aceticum DSM 1496.</title>
        <authorList>
            <person name="Poehlein A."/>
            <person name="Schiel-Bengelsdorf B."/>
            <person name="Gottschalk G."/>
            <person name="Duerre P."/>
            <person name="Daniel R."/>
        </authorList>
    </citation>
    <scope>NUCLEOTIDE SEQUENCE [LARGE SCALE GENOMIC DNA]</scope>
    <source>
        <strain evidence="1 2">DSM 1496</strain>
    </source>
</reference>
<dbReference type="Proteomes" id="UP000035704">
    <property type="component" value="Chromosome"/>
</dbReference>
<dbReference type="OrthoDB" id="9761531at2"/>
<dbReference type="EMBL" id="CP009687">
    <property type="protein sequence ID" value="AKL95841.1"/>
    <property type="molecule type" value="Genomic_DNA"/>
</dbReference>
<evidence type="ECO:0000313" key="2">
    <source>
        <dbReference type="Proteomes" id="UP000035704"/>
    </source>
</evidence>
<dbReference type="CDD" id="cd07731">
    <property type="entry name" value="ComA-like_MBL-fold"/>
    <property type="match status" value="1"/>
</dbReference>
<keyword evidence="2" id="KW-1185">Reference proteome</keyword>
<dbReference type="STRING" id="84022.CACET_c23950"/>
<protein>
    <submittedName>
        <fullName evidence="1">Beta-lactamase domain-containing protein</fullName>
    </submittedName>
</protein>
<evidence type="ECO:0000313" key="1">
    <source>
        <dbReference type="EMBL" id="AKL95841.1"/>
    </source>
</evidence>
<dbReference type="Pfam" id="PF00753">
    <property type="entry name" value="Lactamase_B"/>
    <property type="match status" value="1"/>
</dbReference>
<dbReference type="PANTHER" id="PTHR30619">
    <property type="entry name" value="DNA INTERNALIZATION/COMPETENCE PROTEIN COMEC/REC2"/>
    <property type="match status" value="1"/>
</dbReference>
<dbReference type="InterPro" id="IPR052159">
    <property type="entry name" value="Competence_DNA_uptake"/>
</dbReference>
<dbReference type="PATRIC" id="fig|84022.5.peg.2682"/>
<dbReference type="KEGG" id="cace:CACET_c23950"/>
<dbReference type="SUPFAM" id="SSF56281">
    <property type="entry name" value="Metallo-hydrolase/oxidoreductase"/>
    <property type="match status" value="1"/>
</dbReference>
<organism evidence="1 2">
    <name type="scientific">Clostridium aceticum</name>
    <dbReference type="NCBI Taxonomy" id="84022"/>
    <lineage>
        <taxon>Bacteria</taxon>
        <taxon>Bacillati</taxon>
        <taxon>Bacillota</taxon>
        <taxon>Clostridia</taxon>
        <taxon>Eubacteriales</taxon>
        <taxon>Clostridiaceae</taxon>
        <taxon>Clostridium</taxon>
    </lineage>
</organism>